<keyword evidence="6" id="KW-0902">Two-component regulatory system</keyword>
<evidence type="ECO:0000256" key="4">
    <source>
        <dbReference type="ARBA" id="ARBA00022679"/>
    </source>
</evidence>
<comment type="caution">
    <text evidence="9">The sequence shown here is derived from an EMBL/GenBank/DDBJ whole genome shotgun (WGS) entry which is preliminary data.</text>
</comment>
<protein>
    <recommendedName>
        <fullName evidence="2">histidine kinase</fullName>
        <ecNumber evidence="2">2.7.13.3</ecNumber>
    </recommendedName>
</protein>
<dbReference type="PANTHER" id="PTHR45453:SF1">
    <property type="entry name" value="PHOSPHATE REGULON SENSOR PROTEIN PHOR"/>
    <property type="match status" value="1"/>
</dbReference>
<organism evidence="9 10">
    <name type="scientific">Membranihabitans marinus</name>
    <dbReference type="NCBI Taxonomy" id="1227546"/>
    <lineage>
        <taxon>Bacteria</taxon>
        <taxon>Pseudomonadati</taxon>
        <taxon>Bacteroidota</taxon>
        <taxon>Saprospiria</taxon>
        <taxon>Saprospirales</taxon>
        <taxon>Saprospiraceae</taxon>
        <taxon>Membranihabitans</taxon>
    </lineage>
</organism>
<feature type="domain" description="Histidine kinase" evidence="8">
    <location>
        <begin position="134"/>
        <end position="353"/>
    </location>
</feature>
<keyword evidence="7" id="KW-1133">Transmembrane helix</keyword>
<dbReference type="InterPro" id="IPR036890">
    <property type="entry name" value="HATPase_C_sf"/>
</dbReference>
<evidence type="ECO:0000256" key="5">
    <source>
        <dbReference type="ARBA" id="ARBA00022777"/>
    </source>
</evidence>
<evidence type="ECO:0000256" key="3">
    <source>
        <dbReference type="ARBA" id="ARBA00022553"/>
    </source>
</evidence>
<dbReference type="GO" id="GO:0005886">
    <property type="term" value="C:plasma membrane"/>
    <property type="evidence" value="ECO:0007669"/>
    <property type="project" value="TreeGrafter"/>
</dbReference>
<dbReference type="CDD" id="cd00082">
    <property type="entry name" value="HisKA"/>
    <property type="match status" value="1"/>
</dbReference>
<evidence type="ECO:0000313" key="9">
    <source>
        <dbReference type="EMBL" id="MBY5959033.1"/>
    </source>
</evidence>
<reference evidence="9" key="1">
    <citation type="submission" date="2021-06" db="EMBL/GenBank/DDBJ databases">
        <title>44 bacteria genomes isolated from Dapeng, Shenzhen.</title>
        <authorList>
            <person name="Zheng W."/>
            <person name="Yu S."/>
            <person name="Huang Y."/>
        </authorList>
    </citation>
    <scope>NUCLEOTIDE SEQUENCE</scope>
    <source>
        <strain evidence="9">DP5N28-2</strain>
    </source>
</reference>
<keyword evidence="5 9" id="KW-0418">Kinase</keyword>
<feature type="transmembrane region" description="Helical" evidence="7">
    <location>
        <begin position="40"/>
        <end position="62"/>
    </location>
</feature>
<name>A0A953HQK4_9BACT</name>
<dbReference type="RefSeq" id="WP_222580568.1">
    <property type="nucleotide sequence ID" value="NZ_JAHVHU010000011.1"/>
</dbReference>
<dbReference type="PRINTS" id="PR00344">
    <property type="entry name" value="BCTRLSENSOR"/>
</dbReference>
<keyword evidence="4" id="KW-0808">Transferase</keyword>
<dbReference type="PROSITE" id="PS50109">
    <property type="entry name" value="HIS_KIN"/>
    <property type="match status" value="1"/>
</dbReference>
<dbReference type="GO" id="GO:0004721">
    <property type="term" value="F:phosphoprotein phosphatase activity"/>
    <property type="evidence" value="ECO:0007669"/>
    <property type="project" value="TreeGrafter"/>
</dbReference>
<dbReference type="GO" id="GO:0000155">
    <property type="term" value="F:phosphorelay sensor kinase activity"/>
    <property type="evidence" value="ECO:0007669"/>
    <property type="project" value="InterPro"/>
</dbReference>
<keyword evidence="7" id="KW-0472">Membrane</keyword>
<keyword evidence="10" id="KW-1185">Reference proteome</keyword>
<feature type="transmembrane region" description="Helical" evidence="7">
    <location>
        <begin position="12"/>
        <end position="34"/>
    </location>
</feature>
<evidence type="ECO:0000256" key="6">
    <source>
        <dbReference type="ARBA" id="ARBA00023012"/>
    </source>
</evidence>
<dbReference type="InterPro" id="IPR004358">
    <property type="entry name" value="Sig_transdc_His_kin-like_C"/>
</dbReference>
<dbReference type="Pfam" id="PF02518">
    <property type="entry name" value="HATPase_c"/>
    <property type="match status" value="1"/>
</dbReference>
<evidence type="ECO:0000256" key="1">
    <source>
        <dbReference type="ARBA" id="ARBA00000085"/>
    </source>
</evidence>
<dbReference type="PANTHER" id="PTHR45453">
    <property type="entry name" value="PHOSPHATE REGULON SENSOR PROTEIN PHOR"/>
    <property type="match status" value="1"/>
</dbReference>
<dbReference type="GO" id="GO:0016036">
    <property type="term" value="P:cellular response to phosphate starvation"/>
    <property type="evidence" value="ECO:0007669"/>
    <property type="project" value="TreeGrafter"/>
</dbReference>
<accession>A0A953HQK4</accession>
<dbReference type="EMBL" id="JAHVHU010000011">
    <property type="protein sequence ID" value="MBY5959033.1"/>
    <property type="molecule type" value="Genomic_DNA"/>
</dbReference>
<dbReference type="InterPro" id="IPR003594">
    <property type="entry name" value="HATPase_dom"/>
</dbReference>
<dbReference type="AlphaFoldDB" id="A0A953HQK4"/>
<evidence type="ECO:0000256" key="2">
    <source>
        <dbReference type="ARBA" id="ARBA00012438"/>
    </source>
</evidence>
<comment type="catalytic activity">
    <reaction evidence="1">
        <text>ATP + protein L-histidine = ADP + protein N-phospho-L-histidine.</text>
        <dbReference type="EC" id="2.7.13.3"/>
    </reaction>
</comment>
<keyword evidence="3" id="KW-0597">Phosphoprotein</keyword>
<dbReference type="InterPro" id="IPR005467">
    <property type="entry name" value="His_kinase_dom"/>
</dbReference>
<evidence type="ECO:0000259" key="8">
    <source>
        <dbReference type="PROSITE" id="PS50109"/>
    </source>
</evidence>
<dbReference type="Gene3D" id="1.10.287.130">
    <property type="match status" value="1"/>
</dbReference>
<dbReference type="FunFam" id="3.30.565.10:FF:000006">
    <property type="entry name" value="Sensor histidine kinase WalK"/>
    <property type="match status" value="1"/>
</dbReference>
<dbReference type="SMART" id="SM00387">
    <property type="entry name" value="HATPase_c"/>
    <property type="match status" value="1"/>
</dbReference>
<evidence type="ECO:0000313" key="10">
    <source>
        <dbReference type="Proteomes" id="UP000753961"/>
    </source>
</evidence>
<dbReference type="SUPFAM" id="SSF55874">
    <property type="entry name" value="ATPase domain of HSP90 chaperone/DNA topoisomerase II/histidine kinase"/>
    <property type="match status" value="1"/>
</dbReference>
<dbReference type="SMART" id="SM00388">
    <property type="entry name" value="HisKA"/>
    <property type="match status" value="1"/>
</dbReference>
<proteinExistence type="predicted"/>
<dbReference type="InterPro" id="IPR036097">
    <property type="entry name" value="HisK_dim/P_sf"/>
</dbReference>
<dbReference type="InterPro" id="IPR003661">
    <property type="entry name" value="HisK_dim/P_dom"/>
</dbReference>
<sequence>MKFKNTTPRQLALLTALVISVMEVVILMILRLVFDLEQSGVILLLLFVLTFVVSYIIVLWVIRRFIFRKIKLIYKNIRDFRVGKINKATDREVDVDSNVFGDVEEEVKEWTELKQREIDELRTLENYRREFIGNVSHELKTPVFNIQGYIHTLIDGGVHDPAINEKYLHRAAQNIDRLITIVKDLEVITRLESGELILEKQTFDIHGLVEEVFEDLELMAAEKEITLKFKDGAANRFMVYADKDAIRTVMMNLISNSLKYGREGRKTSIGFYDMDHHVLIEVSDKGIGIEQKHLRHLFDRFYRVDKSRSRNEGGSGLGLAIVKHILEAHNEPINVRSTPGVGTTFGFTLPKEGQ</sequence>
<dbReference type="EC" id="2.7.13.3" evidence="2"/>
<evidence type="ECO:0000256" key="7">
    <source>
        <dbReference type="SAM" id="Phobius"/>
    </source>
</evidence>
<dbReference type="Proteomes" id="UP000753961">
    <property type="component" value="Unassembled WGS sequence"/>
</dbReference>
<gene>
    <name evidence="9" type="ORF">KUV50_12855</name>
</gene>
<dbReference type="InterPro" id="IPR050351">
    <property type="entry name" value="BphY/WalK/GraS-like"/>
</dbReference>
<dbReference type="Gene3D" id="3.30.565.10">
    <property type="entry name" value="Histidine kinase-like ATPase, C-terminal domain"/>
    <property type="match status" value="1"/>
</dbReference>
<keyword evidence="7" id="KW-0812">Transmembrane</keyword>
<dbReference type="SUPFAM" id="SSF47384">
    <property type="entry name" value="Homodimeric domain of signal transducing histidine kinase"/>
    <property type="match status" value="1"/>
</dbReference>
<dbReference type="Pfam" id="PF00512">
    <property type="entry name" value="HisKA"/>
    <property type="match status" value="1"/>
</dbReference>